<dbReference type="FunCoup" id="G8JS06">
    <property type="interactions" value="35"/>
</dbReference>
<evidence type="ECO:0000313" key="1">
    <source>
        <dbReference type="EMBL" id="AET38925.1"/>
    </source>
</evidence>
<dbReference type="KEGG" id="erc:Ecym_3440"/>
<dbReference type="RefSeq" id="XP_003645742.1">
    <property type="nucleotide sequence ID" value="XM_003645694.1"/>
</dbReference>
<dbReference type="AlphaFoldDB" id="G8JS06"/>
<reference evidence="2" key="1">
    <citation type="journal article" date="2012" name="G3 (Bethesda)">
        <title>Pichia sorbitophila, an interspecies yeast hybrid reveals early steps of genome resolution following polyploidization.</title>
        <authorList>
            <person name="Leh Louis V."/>
            <person name="Despons L."/>
            <person name="Friedrich A."/>
            <person name="Martin T."/>
            <person name="Durrens P."/>
            <person name="Casaregola S."/>
            <person name="Neuveglise C."/>
            <person name="Fairhead C."/>
            <person name="Marck C."/>
            <person name="Cruz J.A."/>
            <person name="Straub M.L."/>
            <person name="Kugler V."/>
            <person name="Sacerdot C."/>
            <person name="Uzunov Z."/>
            <person name="Thierry A."/>
            <person name="Weiss S."/>
            <person name="Bleykasten C."/>
            <person name="De Montigny J."/>
            <person name="Jacques N."/>
            <person name="Jung P."/>
            <person name="Lemaire M."/>
            <person name="Mallet S."/>
            <person name="Morel G."/>
            <person name="Richard G.F."/>
            <person name="Sarkar A."/>
            <person name="Savel G."/>
            <person name="Schacherer J."/>
            <person name="Seret M.L."/>
            <person name="Talla E."/>
            <person name="Samson G."/>
            <person name="Jubin C."/>
            <person name="Poulain J."/>
            <person name="Vacherie B."/>
            <person name="Barbe V."/>
            <person name="Pelletier E."/>
            <person name="Sherman D.J."/>
            <person name="Westhof E."/>
            <person name="Weissenbach J."/>
            <person name="Baret P.V."/>
            <person name="Wincker P."/>
            <person name="Gaillardin C."/>
            <person name="Dujon B."/>
            <person name="Souciet J.L."/>
        </authorList>
    </citation>
    <scope>NUCLEOTIDE SEQUENCE [LARGE SCALE GENOMIC DNA]</scope>
    <source>
        <strain evidence="2">CBS 270.75 / DBVPG 7215 / KCTC 17166 / NRRL Y-17582</strain>
    </source>
</reference>
<dbReference type="Proteomes" id="UP000006790">
    <property type="component" value="Chromosome 3"/>
</dbReference>
<dbReference type="eggNOG" id="ENOG502RNI7">
    <property type="taxonomic scope" value="Eukaryota"/>
</dbReference>
<dbReference type="OrthoDB" id="4021219at2759"/>
<organism evidence="1 2">
    <name type="scientific">Eremothecium cymbalariae (strain CBS 270.75 / DBVPG 7215 / KCTC 17166 / NRRL Y-17582)</name>
    <name type="common">Yeast</name>
    <dbReference type="NCBI Taxonomy" id="931890"/>
    <lineage>
        <taxon>Eukaryota</taxon>
        <taxon>Fungi</taxon>
        <taxon>Dikarya</taxon>
        <taxon>Ascomycota</taxon>
        <taxon>Saccharomycotina</taxon>
        <taxon>Saccharomycetes</taxon>
        <taxon>Saccharomycetales</taxon>
        <taxon>Saccharomycetaceae</taxon>
        <taxon>Eremothecium</taxon>
    </lineage>
</organism>
<proteinExistence type="predicted"/>
<gene>
    <name evidence="1" type="ordered locus">Ecym_3440</name>
</gene>
<protein>
    <submittedName>
        <fullName evidence="1">Uncharacterized protein</fullName>
    </submittedName>
</protein>
<accession>G8JS06</accession>
<keyword evidence="2" id="KW-1185">Reference proteome</keyword>
<dbReference type="OMA" id="AKYECLA"/>
<evidence type="ECO:0000313" key="2">
    <source>
        <dbReference type="Proteomes" id="UP000006790"/>
    </source>
</evidence>
<dbReference type="InParanoid" id="G8JS06"/>
<dbReference type="GeneID" id="11472260"/>
<dbReference type="HOGENOM" id="CLU_039753_0_0_1"/>
<dbReference type="EMBL" id="CP002499">
    <property type="protein sequence ID" value="AET38925.1"/>
    <property type="molecule type" value="Genomic_DNA"/>
</dbReference>
<name>G8JS06_ERECY</name>
<sequence length="549" mass="61520">MATMDYKDPILSHFQDKKVVNVSKLSQLIDAQKGLDYKEKGKGESMGNGGGEEVFRQCETTLSLYTDLIKLKVILKKTWDLQTLDKSVMVRFGIQAINATCEPRDIINSTEEFYKDIAFKTIAKCDRISKALEQLTADSDDTLRVIKDVMKGQIRQCYMQDSLCLLLEMWFLCGNVLRELKRNVASFFMKAKLLLIDYELECIQFSITGDDSQKEQYHALSDTLKSYKSFIQVLLQQLQDAESTSDQSLFEDCLGVFLDVESMYQSLNMSWLLNENRLLKEDMDEYEKGQFELEERYHAEKAGQLVDQIVNNDMFEETSISSSTQLDSSEVTAVPSVDDKKASVVDNLAPPMVAIRSSEHSELSVNMEDTSISKELPNLLKAFNNAKRLEMEIESVRMSPEANTPLGTPGSPVLSESMMNYSTPNLRKPSISGTFSTSTSPGLSPYGNSTLNAPTSQLDALSGSSIMVNAPKLNNKSPNLTSSSILENLVHKSQHCNNLENTTATTKIREEMLKVMLSNNALKYANQQKHIHGFGSNVLNNLYGIGSRK</sequence>